<dbReference type="PANTHER" id="PTHR23508:SF10">
    <property type="entry name" value="CARBOXYLIC ACID TRANSPORTER PROTEIN HOMOLOG"/>
    <property type="match status" value="1"/>
</dbReference>
<gene>
    <name evidence="7" type="ORF">CGZ94_21040</name>
</gene>
<feature type="transmembrane region" description="Helical" evidence="5">
    <location>
        <begin position="342"/>
        <end position="366"/>
    </location>
</feature>
<feature type="transmembrane region" description="Helical" evidence="5">
    <location>
        <begin position="147"/>
        <end position="171"/>
    </location>
</feature>
<dbReference type="EMBL" id="NMVO01000019">
    <property type="protein sequence ID" value="OYO07944.1"/>
    <property type="molecule type" value="Genomic_DNA"/>
</dbReference>
<dbReference type="SUPFAM" id="SSF103473">
    <property type="entry name" value="MFS general substrate transporter"/>
    <property type="match status" value="1"/>
</dbReference>
<keyword evidence="2 5" id="KW-0812">Transmembrane</keyword>
<name>A0A255G523_9ACTN</name>
<evidence type="ECO:0000256" key="2">
    <source>
        <dbReference type="ARBA" id="ARBA00022692"/>
    </source>
</evidence>
<dbReference type="GO" id="GO:0005886">
    <property type="term" value="C:plasma membrane"/>
    <property type="evidence" value="ECO:0007669"/>
    <property type="project" value="UniProtKB-SubCell"/>
</dbReference>
<feature type="transmembrane region" description="Helical" evidence="5">
    <location>
        <begin position="290"/>
        <end position="311"/>
    </location>
</feature>
<dbReference type="InterPro" id="IPR020846">
    <property type="entry name" value="MFS_dom"/>
</dbReference>
<dbReference type="Proteomes" id="UP000215896">
    <property type="component" value="Unassembled WGS sequence"/>
</dbReference>
<dbReference type="RefSeq" id="WP_094407303.1">
    <property type="nucleotide sequence ID" value="NZ_NMVO01000019.1"/>
</dbReference>
<evidence type="ECO:0000256" key="1">
    <source>
        <dbReference type="ARBA" id="ARBA00004651"/>
    </source>
</evidence>
<dbReference type="Pfam" id="PF07690">
    <property type="entry name" value="MFS_1"/>
    <property type="match status" value="1"/>
</dbReference>
<feature type="domain" description="Major facilitator superfamily (MFS) profile" evidence="6">
    <location>
        <begin position="23"/>
        <end position="433"/>
    </location>
</feature>
<dbReference type="Gene3D" id="1.20.1250.20">
    <property type="entry name" value="MFS general substrate transporter like domains"/>
    <property type="match status" value="2"/>
</dbReference>
<evidence type="ECO:0000313" key="7">
    <source>
        <dbReference type="EMBL" id="OYO07944.1"/>
    </source>
</evidence>
<keyword evidence="8" id="KW-1185">Reference proteome</keyword>
<organism evidence="7 8">
    <name type="scientific">Enemella evansiae</name>
    <dbReference type="NCBI Taxonomy" id="2016499"/>
    <lineage>
        <taxon>Bacteria</taxon>
        <taxon>Bacillati</taxon>
        <taxon>Actinomycetota</taxon>
        <taxon>Actinomycetes</taxon>
        <taxon>Propionibacteriales</taxon>
        <taxon>Propionibacteriaceae</taxon>
        <taxon>Enemella</taxon>
    </lineage>
</organism>
<feature type="transmembrane region" description="Helical" evidence="5">
    <location>
        <begin position="250"/>
        <end position="270"/>
    </location>
</feature>
<protein>
    <submittedName>
        <fullName evidence="7">MFS transporter</fullName>
    </submittedName>
</protein>
<proteinExistence type="predicted"/>
<dbReference type="PROSITE" id="PS00216">
    <property type="entry name" value="SUGAR_TRANSPORT_1"/>
    <property type="match status" value="1"/>
</dbReference>
<evidence type="ECO:0000256" key="4">
    <source>
        <dbReference type="ARBA" id="ARBA00023136"/>
    </source>
</evidence>
<dbReference type="PANTHER" id="PTHR23508">
    <property type="entry name" value="CARBOXYLIC ACID TRANSPORTER PROTEIN HOMOLOG"/>
    <property type="match status" value="1"/>
</dbReference>
<evidence type="ECO:0000259" key="6">
    <source>
        <dbReference type="PROSITE" id="PS50850"/>
    </source>
</evidence>
<evidence type="ECO:0000256" key="3">
    <source>
        <dbReference type="ARBA" id="ARBA00022989"/>
    </source>
</evidence>
<feature type="transmembrane region" description="Helical" evidence="5">
    <location>
        <begin position="57"/>
        <end position="77"/>
    </location>
</feature>
<feature type="transmembrane region" description="Helical" evidence="5">
    <location>
        <begin position="177"/>
        <end position="197"/>
    </location>
</feature>
<dbReference type="AlphaFoldDB" id="A0A255G523"/>
<accession>A0A255G523</accession>
<sequence length="445" mass="45911">MTVEEDPRDVIARSRMRTPQIVIIVVATLVNMIDGFDLLVMAFSAPAVSREWAVQPAALGVLLSAALFGMAVGATALSGIADLIGRRMMILLGLSVVTLGMVVSALAPSYAVLWGARFVTGLAVGAVTTCVAVYVTEYTPRRWRAVAISWFAAGQPIGAMLGGLIAAALLGPLHWRGLFWVGAGLTALLVPVIFFALPESLAYLISKRPIGALEKVRSILTRLGHPPITTLPEPEAANAAEPERGSGTRIGGIAVLLGLAFFTVMLAFYFASSWTPRLVSAAGYTDVEAVRAGTVFAVGGILGTLGFGWTATRIRAGLLLPICFVVSAVAFVGFALGLGSIMLAYVGAFAMGIFTGAVIAGLFATAPAAFPARTRATISGLVIGAGRVGSVCSPILAGALLGAGWSVGSIYILFAGPLVVGAVACAIALRRPSEHRPARQPVATP</sequence>
<dbReference type="OrthoDB" id="9787026at2"/>
<keyword evidence="3 5" id="KW-1133">Transmembrane helix</keyword>
<comment type="caution">
    <text evidence="7">The sequence shown here is derived from an EMBL/GenBank/DDBJ whole genome shotgun (WGS) entry which is preliminary data.</text>
</comment>
<dbReference type="InterPro" id="IPR005829">
    <property type="entry name" value="Sugar_transporter_CS"/>
</dbReference>
<dbReference type="PROSITE" id="PS00217">
    <property type="entry name" value="SUGAR_TRANSPORT_2"/>
    <property type="match status" value="1"/>
</dbReference>
<feature type="transmembrane region" description="Helical" evidence="5">
    <location>
        <begin position="378"/>
        <end position="403"/>
    </location>
</feature>
<feature type="transmembrane region" description="Helical" evidence="5">
    <location>
        <begin position="114"/>
        <end position="135"/>
    </location>
</feature>
<feature type="transmembrane region" description="Helical" evidence="5">
    <location>
        <begin position="318"/>
        <end position="336"/>
    </location>
</feature>
<reference evidence="7 8" key="1">
    <citation type="submission" date="2017-07" db="EMBL/GenBank/DDBJ databases">
        <title>Draft whole genome sequences of clinical Proprionibacteriaceae strains.</title>
        <authorList>
            <person name="Bernier A.-M."/>
            <person name="Bernard K."/>
            <person name="Domingo M.-C."/>
        </authorList>
    </citation>
    <scope>NUCLEOTIDE SEQUENCE [LARGE SCALE GENOMIC DNA]</scope>
    <source>
        <strain evidence="7 8">NML 030167</strain>
    </source>
</reference>
<feature type="transmembrane region" description="Helical" evidence="5">
    <location>
        <begin position="409"/>
        <end position="429"/>
    </location>
</feature>
<evidence type="ECO:0000256" key="5">
    <source>
        <dbReference type="SAM" id="Phobius"/>
    </source>
</evidence>
<keyword evidence="4 5" id="KW-0472">Membrane</keyword>
<comment type="subcellular location">
    <subcellularLocation>
        <location evidence="1">Cell membrane</location>
        <topology evidence="1">Multi-pass membrane protein</topology>
    </subcellularLocation>
</comment>
<dbReference type="InterPro" id="IPR011701">
    <property type="entry name" value="MFS"/>
</dbReference>
<dbReference type="GO" id="GO:0046943">
    <property type="term" value="F:carboxylic acid transmembrane transporter activity"/>
    <property type="evidence" value="ECO:0007669"/>
    <property type="project" value="TreeGrafter"/>
</dbReference>
<feature type="transmembrane region" description="Helical" evidence="5">
    <location>
        <begin position="89"/>
        <end position="108"/>
    </location>
</feature>
<dbReference type="PROSITE" id="PS50850">
    <property type="entry name" value="MFS"/>
    <property type="match status" value="1"/>
</dbReference>
<evidence type="ECO:0000313" key="8">
    <source>
        <dbReference type="Proteomes" id="UP000215896"/>
    </source>
</evidence>
<dbReference type="InterPro" id="IPR036259">
    <property type="entry name" value="MFS_trans_sf"/>
</dbReference>
<feature type="transmembrane region" description="Helical" evidence="5">
    <location>
        <begin position="21"/>
        <end position="45"/>
    </location>
</feature>